<keyword evidence="9" id="KW-1133">Transmembrane helix</keyword>
<keyword evidence="3" id="KW-0597">Phosphoprotein</keyword>
<keyword evidence="5" id="KW-0547">Nucleotide-binding</keyword>
<organism evidence="11 12">
    <name type="scientific">Cutibacterium porci</name>
    <dbReference type="NCBI Taxonomy" id="2605781"/>
    <lineage>
        <taxon>Bacteria</taxon>
        <taxon>Bacillati</taxon>
        <taxon>Actinomycetota</taxon>
        <taxon>Actinomycetes</taxon>
        <taxon>Propionibacteriales</taxon>
        <taxon>Propionibacteriaceae</taxon>
        <taxon>Cutibacterium</taxon>
    </lineage>
</organism>
<evidence type="ECO:0000256" key="1">
    <source>
        <dbReference type="ARBA" id="ARBA00000085"/>
    </source>
</evidence>
<dbReference type="AlphaFoldDB" id="A0A7K0J4Q1"/>
<dbReference type="Proteomes" id="UP000466104">
    <property type="component" value="Unassembled WGS sequence"/>
</dbReference>
<dbReference type="InterPro" id="IPR036890">
    <property type="entry name" value="HATPase_C_sf"/>
</dbReference>
<keyword evidence="7" id="KW-0067">ATP-binding</keyword>
<dbReference type="EMBL" id="VUMG01000001">
    <property type="protein sequence ID" value="MSS44897.1"/>
    <property type="molecule type" value="Genomic_DNA"/>
</dbReference>
<comment type="catalytic activity">
    <reaction evidence="1">
        <text>ATP + protein L-histidine = ADP + protein N-phospho-L-histidine.</text>
        <dbReference type="EC" id="2.7.13.3"/>
    </reaction>
</comment>
<evidence type="ECO:0000313" key="12">
    <source>
        <dbReference type="Proteomes" id="UP000466104"/>
    </source>
</evidence>
<keyword evidence="6" id="KW-0418">Kinase</keyword>
<dbReference type="CDD" id="cd16917">
    <property type="entry name" value="HATPase_UhpB-NarQ-NarX-like"/>
    <property type="match status" value="1"/>
</dbReference>
<dbReference type="Gene3D" id="3.30.565.10">
    <property type="entry name" value="Histidine kinase-like ATPase, C-terminal domain"/>
    <property type="match status" value="1"/>
</dbReference>
<gene>
    <name evidence="11" type="ORF">FYJ43_02275</name>
</gene>
<evidence type="ECO:0000256" key="4">
    <source>
        <dbReference type="ARBA" id="ARBA00022679"/>
    </source>
</evidence>
<evidence type="ECO:0000256" key="6">
    <source>
        <dbReference type="ARBA" id="ARBA00022777"/>
    </source>
</evidence>
<evidence type="ECO:0000256" key="5">
    <source>
        <dbReference type="ARBA" id="ARBA00022741"/>
    </source>
</evidence>
<dbReference type="PANTHER" id="PTHR24421">
    <property type="entry name" value="NITRATE/NITRITE SENSOR PROTEIN NARX-RELATED"/>
    <property type="match status" value="1"/>
</dbReference>
<dbReference type="Pfam" id="PF07730">
    <property type="entry name" value="HisKA_3"/>
    <property type="match status" value="1"/>
</dbReference>
<keyword evidence="12" id="KW-1185">Reference proteome</keyword>
<feature type="transmembrane region" description="Helical" evidence="9">
    <location>
        <begin position="142"/>
        <end position="162"/>
    </location>
</feature>
<feature type="transmembrane region" description="Helical" evidence="9">
    <location>
        <begin position="43"/>
        <end position="62"/>
    </location>
</feature>
<dbReference type="GO" id="GO:0016020">
    <property type="term" value="C:membrane"/>
    <property type="evidence" value="ECO:0007669"/>
    <property type="project" value="InterPro"/>
</dbReference>
<keyword evidence="9" id="KW-0472">Membrane</keyword>
<dbReference type="SUPFAM" id="SSF55874">
    <property type="entry name" value="ATPase domain of HSP90 chaperone/DNA topoisomerase II/histidine kinase"/>
    <property type="match status" value="1"/>
</dbReference>
<accession>A0A7K0J4Q1</accession>
<proteinExistence type="predicted"/>
<dbReference type="Gene3D" id="1.20.5.1930">
    <property type="match status" value="1"/>
</dbReference>
<dbReference type="GO" id="GO:0046983">
    <property type="term" value="F:protein dimerization activity"/>
    <property type="evidence" value="ECO:0007669"/>
    <property type="project" value="InterPro"/>
</dbReference>
<dbReference type="EC" id="2.7.13.3" evidence="2"/>
<dbReference type="GO" id="GO:0000155">
    <property type="term" value="F:phosphorelay sensor kinase activity"/>
    <property type="evidence" value="ECO:0007669"/>
    <property type="project" value="InterPro"/>
</dbReference>
<evidence type="ECO:0000256" key="2">
    <source>
        <dbReference type="ARBA" id="ARBA00012438"/>
    </source>
</evidence>
<keyword evidence="4" id="KW-0808">Transferase</keyword>
<dbReference type="InterPro" id="IPR050482">
    <property type="entry name" value="Sensor_HK_TwoCompSys"/>
</dbReference>
<dbReference type="GO" id="GO:0005524">
    <property type="term" value="F:ATP binding"/>
    <property type="evidence" value="ECO:0007669"/>
    <property type="project" value="UniProtKB-KW"/>
</dbReference>
<feature type="domain" description="Signal transduction histidine kinase subgroup 3 dimerisation and phosphoacceptor" evidence="10">
    <location>
        <begin position="192"/>
        <end position="257"/>
    </location>
</feature>
<keyword evidence="8" id="KW-0902">Two-component regulatory system</keyword>
<protein>
    <recommendedName>
        <fullName evidence="2">histidine kinase</fullName>
        <ecNumber evidence="2">2.7.13.3</ecNumber>
    </recommendedName>
</protein>
<dbReference type="PANTHER" id="PTHR24421:SF10">
    <property type="entry name" value="NITRATE_NITRITE SENSOR PROTEIN NARQ"/>
    <property type="match status" value="1"/>
</dbReference>
<feature type="transmembrane region" description="Helical" evidence="9">
    <location>
        <begin position="104"/>
        <end position="121"/>
    </location>
</feature>
<feature type="transmembrane region" description="Helical" evidence="9">
    <location>
        <begin position="69"/>
        <end position="92"/>
    </location>
</feature>
<feature type="transmembrane region" description="Helical" evidence="9">
    <location>
        <begin position="20"/>
        <end position="37"/>
    </location>
</feature>
<evidence type="ECO:0000256" key="8">
    <source>
        <dbReference type="ARBA" id="ARBA00023012"/>
    </source>
</evidence>
<dbReference type="InterPro" id="IPR011712">
    <property type="entry name" value="Sig_transdc_His_kin_sub3_dim/P"/>
</dbReference>
<sequence>MPDVGIRLDTRWRPVSRWGLTCRYGLSVLGWFAGFSGVSRLPWWHTTLDLVVGAGAIFVMRWRRQRPLLVCWAVLVAAIWCVSVNVVAVWALMSLATHRRWRQIALFSAVGIVAALITGWGRNGQGVIALIEGHRWSHLYGSIASLTLTVGTMVAVGVSIGARRDLVASLEARAETVEREQELRVLAGQQAERDRIAREMHDVLAHRLSLISMHAGALSWREDLGLDDTRQIAATIRDNAHEGLEELRAMLGTLRDTDTSARPNKPQPTLADLPQLIKEVRLGGQQVRVHKEVNSFDGLPPTVGRHAYRVIQEGLTNARKHAPNCCVDITISGGAGQGLGILVSNPLPSVTQNHPIPGSGAGLEGLRQRAEMVAGRISAGVTSDSRFELEVWFPW</sequence>
<comment type="caution">
    <text evidence="11">The sequence shown here is derived from an EMBL/GenBank/DDBJ whole genome shotgun (WGS) entry which is preliminary data.</text>
</comment>
<evidence type="ECO:0000256" key="7">
    <source>
        <dbReference type="ARBA" id="ARBA00022840"/>
    </source>
</evidence>
<evidence type="ECO:0000313" key="11">
    <source>
        <dbReference type="EMBL" id="MSS44897.1"/>
    </source>
</evidence>
<evidence type="ECO:0000256" key="3">
    <source>
        <dbReference type="ARBA" id="ARBA00022553"/>
    </source>
</evidence>
<evidence type="ECO:0000259" key="10">
    <source>
        <dbReference type="Pfam" id="PF07730"/>
    </source>
</evidence>
<reference evidence="11 12" key="1">
    <citation type="submission" date="2019-08" db="EMBL/GenBank/DDBJ databases">
        <title>In-depth cultivation of the pig gut microbiome towards novel bacterial diversity and tailored functional studies.</title>
        <authorList>
            <person name="Wylensek D."/>
            <person name="Hitch T.C.A."/>
            <person name="Clavel T."/>
        </authorList>
    </citation>
    <scope>NUCLEOTIDE SEQUENCE [LARGE SCALE GENOMIC DNA]</scope>
    <source>
        <strain evidence="11 12">WCA-380-WT-3A</strain>
    </source>
</reference>
<evidence type="ECO:0000256" key="9">
    <source>
        <dbReference type="SAM" id="Phobius"/>
    </source>
</evidence>
<keyword evidence="9" id="KW-0812">Transmembrane</keyword>
<name>A0A7K0J4Q1_9ACTN</name>